<gene>
    <name evidence="1" type="ORF">DSM25559_5363</name>
</gene>
<dbReference type="EMBL" id="FMUE01000028">
    <property type="protein sequence ID" value="SCX36208.1"/>
    <property type="molecule type" value="Genomic_DNA"/>
</dbReference>
<proteinExistence type="predicted"/>
<dbReference type="AlphaFoldDB" id="A0A1R3U565"/>
<evidence type="ECO:0000313" key="1">
    <source>
        <dbReference type="EMBL" id="SCX36208.1"/>
    </source>
</evidence>
<name>A0A1R3U565_9HYPH</name>
<evidence type="ECO:0008006" key="3">
    <source>
        <dbReference type="Google" id="ProtNLM"/>
    </source>
</evidence>
<reference evidence="2" key="1">
    <citation type="submission" date="2016-10" db="EMBL/GenBank/DDBJ databases">
        <authorList>
            <person name="Wibberg D."/>
        </authorList>
    </citation>
    <scope>NUCLEOTIDE SEQUENCE [LARGE SCALE GENOMIC DNA]</scope>
</reference>
<accession>A0A1R3U565</accession>
<organism evidence="1 2">
    <name type="scientific">Agrobacterium rosae</name>
    <dbReference type="NCBI Taxonomy" id="1972867"/>
    <lineage>
        <taxon>Bacteria</taxon>
        <taxon>Pseudomonadati</taxon>
        <taxon>Pseudomonadota</taxon>
        <taxon>Alphaproteobacteria</taxon>
        <taxon>Hyphomicrobiales</taxon>
        <taxon>Rhizobiaceae</taxon>
        <taxon>Rhizobium/Agrobacterium group</taxon>
        <taxon>Agrobacterium</taxon>
    </lineage>
</organism>
<evidence type="ECO:0000313" key="2">
    <source>
        <dbReference type="Proteomes" id="UP000187891"/>
    </source>
</evidence>
<sequence length="77" mass="8761">MFPARGFEVDHRTVNRWVLAYAPMTEQPPGRSADPIGKVRIDEASAKIRDKWISVPILRQARQSGRFSTDCKARSPH</sequence>
<dbReference type="Proteomes" id="UP000187891">
    <property type="component" value="Unassembled WGS sequence"/>
</dbReference>
<protein>
    <recommendedName>
        <fullName evidence="3">Transposase</fullName>
    </recommendedName>
</protein>